<dbReference type="EMBL" id="BX295539">
    <property type="protein sequence ID" value="CAD79654.1"/>
    <property type="molecule type" value="Genomic_DNA"/>
</dbReference>
<dbReference type="AlphaFoldDB" id="Q870S4"/>
<keyword evidence="2 7" id="KW-0812">Transmembrane</keyword>
<dbReference type="OMA" id="LPWRILM"/>
<keyword evidence="4 7" id="KW-0472">Membrane</keyword>
<evidence type="ECO:0000256" key="2">
    <source>
        <dbReference type="ARBA" id="ARBA00022692"/>
    </source>
</evidence>
<dbReference type="InterPro" id="IPR052337">
    <property type="entry name" value="SAT4-like"/>
</dbReference>
<feature type="transmembrane region" description="Helical" evidence="7">
    <location>
        <begin position="179"/>
        <end position="204"/>
    </location>
</feature>
<feature type="transmembrane region" description="Helical" evidence="7">
    <location>
        <begin position="216"/>
        <end position="239"/>
    </location>
</feature>
<comment type="subcellular location">
    <subcellularLocation>
        <location evidence="1">Membrane</location>
        <topology evidence="1">Multi-pass membrane protein</topology>
    </subcellularLocation>
</comment>
<keyword evidence="3 7" id="KW-1133">Transmembrane helix</keyword>
<feature type="compositionally biased region" description="Basic and acidic residues" evidence="6">
    <location>
        <begin position="337"/>
        <end position="348"/>
    </location>
</feature>
<feature type="transmembrane region" description="Helical" evidence="7">
    <location>
        <begin position="65"/>
        <end position="84"/>
    </location>
</feature>
<reference evidence="9" key="1">
    <citation type="submission" date="2003-03" db="EMBL/GenBank/DDBJ databases">
        <authorList>
            <person name="Schulte U."/>
            <person name="Aign V."/>
            <person name="Hoheisel J."/>
            <person name="Brandt P."/>
            <person name="Fartmann B."/>
            <person name="Holland R."/>
            <person name="Nyakatura G."/>
            <person name="Mewes H.W."/>
            <person name="Mannhaupt G."/>
        </authorList>
    </citation>
    <scope>NUCLEOTIDE SEQUENCE</scope>
</reference>
<dbReference type="PhylomeDB" id="Q870S4"/>
<dbReference type="GO" id="GO:0016020">
    <property type="term" value="C:membrane"/>
    <property type="evidence" value="ECO:0007669"/>
    <property type="project" value="UniProtKB-SubCell"/>
</dbReference>
<protein>
    <submittedName>
        <fullName evidence="9">Uncharacterized protein B1D14.110</fullName>
    </submittedName>
</protein>
<dbReference type="Pfam" id="PF20684">
    <property type="entry name" value="Fung_rhodopsin"/>
    <property type="match status" value="1"/>
</dbReference>
<gene>
    <name evidence="9" type="primary">B1D14.110</name>
</gene>
<feature type="transmembrane region" description="Helical" evidence="7">
    <location>
        <begin position="12"/>
        <end position="36"/>
    </location>
</feature>
<feature type="region of interest" description="Disordered" evidence="6">
    <location>
        <begin position="320"/>
        <end position="350"/>
    </location>
</feature>
<dbReference type="PANTHER" id="PTHR33048">
    <property type="entry name" value="PTH11-LIKE INTEGRAL MEMBRANE PROTEIN (AFU_ORTHOLOGUE AFUA_5G11245)"/>
    <property type="match status" value="1"/>
</dbReference>
<dbReference type="VEuPathDB" id="FungiDB:NCU09201"/>
<evidence type="ECO:0000256" key="3">
    <source>
        <dbReference type="ARBA" id="ARBA00022989"/>
    </source>
</evidence>
<evidence type="ECO:0000313" key="9">
    <source>
        <dbReference type="EMBL" id="CAD79654.1"/>
    </source>
</evidence>
<feature type="transmembrane region" description="Helical" evidence="7">
    <location>
        <begin position="134"/>
        <end position="156"/>
    </location>
</feature>
<feature type="transmembrane region" description="Helical" evidence="7">
    <location>
        <begin position="96"/>
        <end position="114"/>
    </location>
</feature>
<accession>Q870S4</accession>
<dbReference type="HOGENOM" id="CLU_028200_3_0_1"/>
<evidence type="ECO:0000256" key="7">
    <source>
        <dbReference type="SAM" id="Phobius"/>
    </source>
</evidence>
<reference evidence="9" key="2">
    <citation type="submission" date="2003-03" db="EMBL/GenBank/DDBJ databases">
        <authorList>
            <person name="German Neurospora genome project"/>
        </authorList>
    </citation>
    <scope>NUCLEOTIDE SEQUENCE</scope>
</reference>
<evidence type="ECO:0000256" key="1">
    <source>
        <dbReference type="ARBA" id="ARBA00004141"/>
    </source>
</evidence>
<proteinExistence type="inferred from homology"/>
<dbReference type="PANTHER" id="PTHR33048:SF42">
    <property type="entry name" value="INTEGRAL MEMBRANE PROTEIN"/>
    <property type="match status" value="1"/>
</dbReference>
<evidence type="ECO:0000256" key="6">
    <source>
        <dbReference type="SAM" id="MobiDB-lite"/>
    </source>
</evidence>
<dbReference type="InterPro" id="IPR049326">
    <property type="entry name" value="Rhodopsin_dom_fungi"/>
</dbReference>
<evidence type="ECO:0000256" key="4">
    <source>
        <dbReference type="ARBA" id="ARBA00023136"/>
    </source>
</evidence>
<feature type="domain" description="Rhodopsin" evidence="8">
    <location>
        <begin position="33"/>
        <end position="278"/>
    </location>
</feature>
<feature type="transmembrane region" description="Helical" evidence="7">
    <location>
        <begin position="251"/>
        <end position="271"/>
    </location>
</feature>
<evidence type="ECO:0000259" key="8">
    <source>
        <dbReference type="Pfam" id="PF20684"/>
    </source>
</evidence>
<sequence>MSVYVPPSSNPQGAALLAIFWSIHAACTIFVGLRLYCKVIRGRRLWWDDHLLILAWLTQFHYTKALLFINTVFTTSSVLMGYGLHTDAVPVENEKYLSIIGGINGTTSVIHVLLSKVSFAVTLLRITDGWLKRLVWFIIVTLTLCQVSTALMFWLLCEPPEATWNSSIVHKKCWSPDGLLAYSIALGIYSAVCDFVLALLPWRILMRFHMYRGEKVGVAIAMSMGVFAGIAGAIKVSTIGRIVSNDFSYEGFLLVVCALVEGACAMMAASIPTLRALFLHTFDPPSQPSIDVVVESDRSAGASARRARSDWDERKYRNRSDQSILAIPPTSSSTMDRSVETDIERDLSRPLNNQFEMKDWKSAKS</sequence>
<evidence type="ECO:0000256" key="5">
    <source>
        <dbReference type="ARBA" id="ARBA00038359"/>
    </source>
</evidence>
<comment type="similarity">
    <text evidence="5">Belongs to the SAT4 family.</text>
</comment>
<organism evidence="9">
    <name type="scientific">Neurospora crassa</name>
    <dbReference type="NCBI Taxonomy" id="5141"/>
    <lineage>
        <taxon>Eukaryota</taxon>
        <taxon>Fungi</taxon>
        <taxon>Dikarya</taxon>
        <taxon>Ascomycota</taxon>
        <taxon>Pezizomycotina</taxon>
        <taxon>Sordariomycetes</taxon>
        <taxon>Sordariomycetidae</taxon>
        <taxon>Sordariales</taxon>
        <taxon>Sordariaceae</taxon>
        <taxon>Neurospora</taxon>
    </lineage>
</organism>
<name>Q870S4_NEUCS</name>